<proteinExistence type="predicted"/>
<dbReference type="EMBL" id="JAPCWZ010000002">
    <property type="protein sequence ID" value="KAK8877764.1"/>
    <property type="molecule type" value="Genomic_DNA"/>
</dbReference>
<keyword evidence="3" id="KW-1185">Reference proteome</keyword>
<feature type="signal peptide" evidence="1">
    <location>
        <begin position="1"/>
        <end position="23"/>
    </location>
</feature>
<evidence type="ECO:0000313" key="3">
    <source>
        <dbReference type="Proteomes" id="UP001390339"/>
    </source>
</evidence>
<keyword evidence="1" id="KW-0732">Signal</keyword>
<evidence type="ECO:0000256" key="1">
    <source>
        <dbReference type="SAM" id="SignalP"/>
    </source>
</evidence>
<feature type="chain" id="PRO_5047168132" description="Ecp2 effector protein domain-containing protein" evidence="1">
    <location>
        <begin position="24"/>
        <end position="202"/>
    </location>
</feature>
<dbReference type="Proteomes" id="UP001390339">
    <property type="component" value="Unassembled WGS sequence"/>
</dbReference>
<name>A0ABR2JJ24_9PEZI</name>
<evidence type="ECO:0000313" key="2">
    <source>
        <dbReference type="EMBL" id="KAK8877764.1"/>
    </source>
</evidence>
<gene>
    <name evidence="2" type="ORF">PGQ11_002710</name>
</gene>
<accession>A0ABR2JJ24</accession>
<reference evidence="2 3" key="1">
    <citation type="journal article" date="2024" name="IMA Fungus">
        <title>Apiospora arundinis, a panoply of carbohydrate-active enzymes and secondary metabolites.</title>
        <authorList>
            <person name="Sorensen T."/>
            <person name="Petersen C."/>
            <person name="Muurmann A.T."/>
            <person name="Christiansen J.V."/>
            <person name="Brundto M.L."/>
            <person name="Overgaard C.K."/>
            <person name="Boysen A.T."/>
            <person name="Wollenberg R.D."/>
            <person name="Larsen T.O."/>
            <person name="Sorensen J.L."/>
            <person name="Nielsen K.L."/>
            <person name="Sondergaard T.E."/>
        </authorList>
    </citation>
    <scope>NUCLEOTIDE SEQUENCE [LARGE SCALE GENOMIC DNA]</scope>
    <source>
        <strain evidence="2 3">AAU 773</strain>
    </source>
</reference>
<comment type="caution">
    <text evidence="2">The sequence shown here is derived from an EMBL/GenBank/DDBJ whole genome shotgun (WGS) entry which is preliminary data.</text>
</comment>
<protein>
    <recommendedName>
        <fullName evidence="4">Ecp2 effector protein domain-containing protein</fullName>
    </recommendedName>
</protein>
<sequence>MLFTSLLLCALATCPGWSHPALGDRRNKSMAWSQDGILEHARHLTKQVSNYMSFGEDTDLAKKNTSSCNYAWPTILVPLATAQDCHDYLANNISDKNCTAPPPPQPETPHGPVPPAFGSRVLCQTYTYTEYGHKLTEAIVLGATFQPEGATSACRDVAKGVQWILDKCTRDGQVAGQAPAWGNGDLLVVVQQGTYLNLTAPT</sequence>
<organism evidence="2 3">
    <name type="scientific">Apiospora arundinis</name>
    <dbReference type="NCBI Taxonomy" id="335852"/>
    <lineage>
        <taxon>Eukaryota</taxon>
        <taxon>Fungi</taxon>
        <taxon>Dikarya</taxon>
        <taxon>Ascomycota</taxon>
        <taxon>Pezizomycotina</taxon>
        <taxon>Sordariomycetes</taxon>
        <taxon>Xylariomycetidae</taxon>
        <taxon>Amphisphaeriales</taxon>
        <taxon>Apiosporaceae</taxon>
        <taxon>Apiospora</taxon>
    </lineage>
</organism>
<evidence type="ECO:0008006" key="4">
    <source>
        <dbReference type="Google" id="ProtNLM"/>
    </source>
</evidence>